<evidence type="ECO:0000256" key="1">
    <source>
        <dbReference type="ARBA" id="ARBA00004123"/>
    </source>
</evidence>
<keyword evidence="7" id="KW-1185">Reference proteome</keyword>
<dbReference type="GO" id="GO:0005634">
    <property type="term" value="C:nucleus"/>
    <property type="evidence" value="ECO:0007669"/>
    <property type="project" value="UniProtKB-SubCell"/>
</dbReference>
<dbReference type="WBParaSite" id="TMUE_2000007806.1">
    <property type="protein sequence ID" value="TMUE_2000007806.1"/>
    <property type="gene ID" value="WBGene00292702"/>
</dbReference>
<dbReference type="GO" id="GO:0005737">
    <property type="term" value="C:cytoplasm"/>
    <property type="evidence" value="ECO:0007669"/>
    <property type="project" value="TreeGrafter"/>
</dbReference>
<evidence type="ECO:0000256" key="3">
    <source>
        <dbReference type="ARBA" id="ARBA00022553"/>
    </source>
</evidence>
<dbReference type="STRING" id="70415.A0A5S6QKD5"/>
<feature type="region of interest" description="Disordered" evidence="5">
    <location>
        <begin position="1"/>
        <end position="27"/>
    </location>
</feature>
<reference evidence="8" key="1">
    <citation type="submission" date="2019-12" db="UniProtKB">
        <authorList>
            <consortium name="WormBaseParasite"/>
        </authorList>
    </citation>
    <scope>IDENTIFICATION</scope>
</reference>
<keyword evidence="3" id="KW-0597">Phosphoprotein</keyword>
<evidence type="ECO:0000313" key="8">
    <source>
        <dbReference type="WBParaSite" id="TMUE_2000007806.1"/>
    </source>
</evidence>
<proteinExistence type="inferred from homology"/>
<dbReference type="Pfam" id="PF03184">
    <property type="entry name" value="DDE_1"/>
    <property type="match status" value="1"/>
</dbReference>
<evidence type="ECO:0000256" key="2">
    <source>
        <dbReference type="ARBA" id="ARBA00008485"/>
    </source>
</evidence>
<dbReference type="Proteomes" id="UP000046395">
    <property type="component" value="Unassembled WGS sequence"/>
</dbReference>
<dbReference type="InterPro" id="IPR017266">
    <property type="entry name" value="DOC_1/2"/>
</dbReference>
<dbReference type="AlphaFoldDB" id="A0A5S6QKD5"/>
<dbReference type="Gene3D" id="6.10.140.1300">
    <property type="match status" value="1"/>
</dbReference>
<evidence type="ECO:0000259" key="6">
    <source>
        <dbReference type="Pfam" id="PF03184"/>
    </source>
</evidence>
<feature type="domain" description="DDE-1" evidence="6">
    <location>
        <begin position="132"/>
        <end position="179"/>
    </location>
</feature>
<organism evidence="7 8">
    <name type="scientific">Trichuris muris</name>
    <name type="common">Mouse whipworm</name>
    <dbReference type="NCBI Taxonomy" id="70415"/>
    <lineage>
        <taxon>Eukaryota</taxon>
        <taxon>Metazoa</taxon>
        <taxon>Ecdysozoa</taxon>
        <taxon>Nematoda</taxon>
        <taxon>Enoplea</taxon>
        <taxon>Dorylaimia</taxon>
        <taxon>Trichinellida</taxon>
        <taxon>Trichuridae</taxon>
        <taxon>Trichuris</taxon>
    </lineage>
</organism>
<protein>
    <submittedName>
        <fullName evidence="8">DDE-1 domain-containing protein</fullName>
    </submittedName>
</protein>
<dbReference type="PANTHER" id="PTHR22607">
    <property type="entry name" value="DELETED IN ORAL CANCER 1/CDK2-ASSOCIATED PROTEIN 1"/>
    <property type="match status" value="1"/>
</dbReference>
<name>A0A5S6QKD5_TRIMR</name>
<dbReference type="GO" id="GO:0003676">
    <property type="term" value="F:nucleic acid binding"/>
    <property type="evidence" value="ECO:0007669"/>
    <property type="project" value="InterPro"/>
</dbReference>
<sequence>MSNGSANTGTKNQTSKDTASVPQYSIPTAQPQSKYNQLLAVIEELGKDIRPTYSGNKMSAERLKRSIIHARILVRECILETERAAGRGWTRKLRFIFFFEQSVFNGKKSVKNNSTLDEKSIYSRGEMIGKTGKVLLLIGNAVPDLLNSVDELVTIKFFPPNVTSLIQPMDQDVIRSFKSWESVKHTTLRKSWNRVLGKSASGVDDGRDDGVEMEEIARMLRIISISGECENSQVERWLGCDSDDQDFQMMKDEEIVEFVSYKADTEEDKEEQGEEKAGPSTIPSNNAALQHIEQALRWYEAQEECDRHRLFCLKCVSDLAAQKCEITLKQMRITEFLDKN</sequence>
<accession>A0A5S6QKD5</accession>
<feature type="region of interest" description="Disordered" evidence="5">
    <location>
        <begin position="263"/>
        <end position="285"/>
    </location>
</feature>
<evidence type="ECO:0000313" key="7">
    <source>
        <dbReference type="Proteomes" id="UP000046395"/>
    </source>
</evidence>
<evidence type="ECO:0000256" key="5">
    <source>
        <dbReference type="SAM" id="MobiDB-lite"/>
    </source>
</evidence>
<keyword evidence="4" id="KW-0539">Nucleus</keyword>
<dbReference type="InterPro" id="IPR004875">
    <property type="entry name" value="DDE_SF_endonuclease_dom"/>
</dbReference>
<dbReference type="Pfam" id="PF09806">
    <property type="entry name" value="CDK2AP"/>
    <property type="match status" value="1"/>
</dbReference>
<comment type="similarity">
    <text evidence="2">Belongs to the CDK2AP family.</text>
</comment>
<evidence type="ECO:0000256" key="4">
    <source>
        <dbReference type="ARBA" id="ARBA00023242"/>
    </source>
</evidence>
<comment type="subcellular location">
    <subcellularLocation>
        <location evidence="1">Nucleus</location>
    </subcellularLocation>
</comment>
<dbReference type="PANTHER" id="PTHR22607:SF3">
    <property type="entry name" value="CDK2-ASSOCIATED PROTEIN 1, ISOFORM B"/>
    <property type="match status" value="1"/>
</dbReference>